<gene>
    <name evidence="2" type="ORF">LCGC14_0243920</name>
</gene>
<reference evidence="2" key="1">
    <citation type="journal article" date="2015" name="Nature">
        <title>Complex archaea that bridge the gap between prokaryotes and eukaryotes.</title>
        <authorList>
            <person name="Spang A."/>
            <person name="Saw J.H."/>
            <person name="Jorgensen S.L."/>
            <person name="Zaremba-Niedzwiedzka K."/>
            <person name="Martijn J."/>
            <person name="Lind A.E."/>
            <person name="van Eijk R."/>
            <person name="Schleper C."/>
            <person name="Guy L."/>
            <person name="Ettema T.J."/>
        </authorList>
    </citation>
    <scope>NUCLEOTIDE SEQUENCE</scope>
</reference>
<comment type="caution">
    <text evidence="2">The sequence shown here is derived from an EMBL/GenBank/DDBJ whole genome shotgun (WGS) entry which is preliminary data.</text>
</comment>
<feature type="region of interest" description="Disordered" evidence="1">
    <location>
        <begin position="145"/>
        <end position="167"/>
    </location>
</feature>
<feature type="compositionally biased region" description="Basic and acidic residues" evidence="1">
    <location>
        <begin position="145"/>
        <end position="156"/>
    </location>
</feature>
<dbReference type="EMBL" id="LAZR01000125">
    <property type="protein sequence ID" value="KKN88785.1"/>
    <property type="molecule type" value="Genomic_DNA"/>
</dbReference>
<organism evidence="2">
    <name type="scientific">marine sediment metagenome</name>
    <dbReference type="NCBI Taxonomy" id="412755"/>
    <lineage>
        <taxon>unclassified sequences</taxon>
        <taxon>metagenomes</taxon>
        <taxon>ecological metagenomes</taxon>
    </lineage>
</organism>
<sequence length="167" mass="17701">MSVRVGKIMRNEDVHGVSGTGDHLADVFEASDGTSIVRWLGANGSTNVYAGIKNVENIHGHGGKTKIDWIWTQEPDADPMDAVFERKIIEAGGSTASTGPVGPTAVKEEAEKEAEAEEIAEALVEEAAETVDRVAEKLAKKLLEKTAEKSADKVAESAKVANGTTEK</sequence>
<protein>
    <submittedName>
        <fullName evidence="2">Uncharacterized protein</fullName>
    </submittedName>
</protein>
<evidence type="ECO:0000313" key="2">
    <source>
        <dbReference type="EMBL" id="KKN88785.1"/>
    </source>
</evidence>
<accession>A0A0F9U6H4</accession>
<name>A0A0F9U6H4_9ZZZZ</name>
<proteinExistence type="predicted"/>
<evidence type="ECO:0000256" key="1">
    <source>
        <dbReference type="SAM" id="MobiDB-lite"/>
    </source>
</evidence>
<dbReference type="AlphaFoldDB" id="A0A0F9U6H4"/>